<comment type="caution">
    <text evidence="1">The sequence shown here is derived from an EMBL/GenBank/DDBJ whole genome shotgun (WGS) entry which is preliminary data.</text>
</comment>
<reference evidence="1" key="1">
    <citation type="journal article" date="2022" name="Plant J.">
        <title>Strategies of tolerance reflected in two North American maple genomes.</title>
        <authorList>
            <person name="McEvoy S.L."/>
            <person name="Sezen U.U."/>
            <person name="Trouern-Trend A."/>
            <person name="McMahon S.M."/>
            <person name="Schaberg P.G."/>
            <person name="Yang J."/>
            <person name="Wegrzyn J.L."/>
            <person name="Swenson N.G."/>
        </authorList>
    </citation>
    <scope>NUCLEOTIDE SEQUENCE</scope>
    <source>
        <strain evidence="1">91603</strain>
    </source>
</reference>
<name>A0AAD5I5Y1_ACENE</name>
<proteinExistence type="predicted"/>
<keyword evidence="2" id="KW-1185">Reference proteome</keyword>
<organism evidence="1 2">
    <name type="scientific">Acer negundo</name>
    <name type="common">Box elder</name>
    <dbReference type="NCBI Taxonomy" id="4023"/>
    <lineage>
        <taxon>Eukaryota</taxon>
        <taxon>Viridiplantae</taxon>
        <taxon>Streptophyta</taxon>
        <taxon>Embryophyta</taxon>
        <taxon>Tracheophyta</taxon>
        <taxon>Spermatophyta</taxon>
        <taxon>Magnoliopsida</taxon>
        <taxon>eudicotyledons</taxon>
        <taxon>Gunneridae</taxon>
        <taxon>Pentapetalae</taxon>
        <taxon>rosids</taxon>
        <taxon>malvids</taxon>
        <taxon>Sapindales</taxon>
        <taxon>Sapindaceae</taxon>
        <taxon>Hippocastanoideae</taxon>
        <taxon>Acereae</taxon>
        <taxon>Acer</taxon>
    </lineage>
</organism>
<reference evidence="1" key="2">
    <citation type="submission" date="2023-02" db="EMBL/GenBank/DDBJ databases">
        <authorList>
            <person name="Swenson N.G."/>
            <person name="Wegrzyn J.L."/>
            <person name="Mcevoy S.L."/>
        </authorList>
    </citation>
    <scope>NUCLEOTIDE SEQUENCE</scope>
    <source>
        <strain evidence="1">91603</strain>
        <tissue evidence="1">Leaf</tissue>
    </source>
</reference>
<dbReference type="Proteomes" id="UP001064489">
    <property type="component" value="Chromosome 11"/>
</dbReference>
<sequence>MVMKEKEIMAIGMMIGMAEMETHIVVGETMKTAMASMVTEMMIPMEEAEVLIVTKIAQAGTPIDTVLLVMTVNHHVEMQLNGDSDNLIGDFDERDGETSTVFVPRTSSAPILLQVVFEELSLQ</sequence>
<dbReference type="AlphaFoldDB" id="A0AAD5I5Y1"/>
<gene>
    <name evidence="1" type="ORF">LWI28_008429</name>
</gene>
<accession>A0AAD5I5Y1</accession>
<evidence type="ECO:0000313" key="2">
    <source>
        <dbReference type="Proteomes" id="UP001064489"/>
    </source>
</evidence>
<evidence type="ECO:0000313" key="1">
    <source>
        <dbReference type="EMBL" id="KAI9153250.1"/>
    </source>
</evidence>
<protein>
    <submittedName>
        <fullName evidence="1">Uncharacterized protein</fullName>
    </submittedName>
</protein>
<dbReference type="EMBL" id="JAJSOW010000108">
    <property type="protein sequence ID" value="KAI9153250.1"/>
    <property type="molecule type" value="Genomic_DNA"/>
</dbReference>